<dbReference type="Pfam" id="PF01202">
    <property type="entry name" value="SKI"/>
    <property type="match status" value="1"/>
</dbReference>
<feature type="binding site" evidence="7">
    <location>
        <position position="32"/>
    </location>
    <ligand>
        <name>substrate</name>
    </ligand>
</feature>
<dbReference type="GO" id="GO:0009423">
    <property type="term" value="P:chorismate biosynthetic process"/>
    <property type="evidence" value="ECO:0007669"/>
    <property type="project" value="UniProtKB-UniRule"/>
</dbReference>
<sequence length="155" mass="18325">MNLILIGFMGSGKTTVGKILSKQLNWKFVDTDEIIEQKVKMPIKKIFFLYGEYFFRRLERHILQNIDIKEPFILSTGGGMPCFKDNIDIMKKKGIVIYLKAPKSRLFKIDKKNRPLLKKAKILINKRKYCYQKADYIIENYKIDSCIKQLKQLVR</sequence>
<keyword evidence="7" id="KW-0479">Metal-binding</keyword>
<keyword evidence="3 7" id="KW-0547">Nucleotide-binding</keyword>
<evidence type="ECO:0000313" key="9">
    <source>
        <dbReference type="Proteomes" id="UP000199411"/>
    </source>
</evidence>
<comment type="similarity">
    <text evidence="7">Belongs to the shikimate kinase family.</text>
</comment>
<feature type="binding site" evidence="7">
    <location>
        <position position="127"/>
    </location>
    <ligand>
        <name>substrate</name>
    </ligand>
</feature>
<evidence type="ECO:0000256" key="4">
    <source>
        <dbReference type="ARBA" id="ARBA00022777"/>
    </source>
</evidence>
<dbReference type="GO" id="GO:0005829">
    <property type="term" value="C:cytosol"/>
    <property type="evidence" value="ECO:0007669"/>
    <property type="project" value="TreeGrafter"/>
</dbReference>
<dbReference type="Gene3D" id="3.40.50.300">
    <property type="entry name" value="P-loop containing nucleotide triphosphate hydrolases"/>
    <property type="match status" value="1"/>
</dbReference>
<evidence type="ECO:0000313" key="8">
    <source>
        <dbReference type="EMBL" id="SDC00357.1"/>
    </source>
</evidence>
<feature type="binding site" evidence="7">
    <location>
        <begin position="10"/>
        <end position="15"/>
    </location>
    <ligand>
        <name>ATP</name>
        <dbReference type="ChEBI" id="CHEBI:30616"/>
    </ligand>
</feature>
<comment type="cofactor">
    <cofactor evidence="7">
        <name>Mg(2+)</name>
        <dbReference type="ChEBI" id="CHEBI:18420"/>
    </cofactor>
    <text evidence="7">Binds 1 Mg(2+) ion per subunit.</text>
</comment>
<name>A0A1G6I1C7_9BACT</name>
<evidence type="ECO:0000256" key="5">
    <source>
        <dbReference type="ARBA" id="ARBA00022840"/>
    </source>
</evidence>
<keyword evidence="7" id="KW-0963">Cytoplasm</keyword>
<feature type="binding site" evidence="7">
    <location>
        <position position="114"/>
    </location>
    <ligand>
        <name>ATP</name>
        <dbReference type="ChEBI" id="CHEBI:30616"/>
    </ligand>
</feature>
<reference evidence="9" key="1">
    <citation type="submission" date="2016-10" db="EMBL/GenBank/DDBJ databases">
        <authorList>
            <person name="Varghese N."/>
            <person name="Submissions S."/>
        </authorList>
    </citation>
    <scope>NUCLEOTIDE SEQUENCE [LARGE SCALE GENOMIC DNA]</scope>
    <source>
        <strain evidence="9">DSM 8415</strain>
    </source>
</reference>
<dbReference type="InterPro" id="IPR000623">
    <property type="entry name" value="Shikimate_kinase/TSH1"/>
</dbReference>
<dbReference type="GO" id="GO:0000287">
    <property type="term" value="F:magnesium ion binding"/>
    <property type="evidence" value="ECO:0007669"/>
    <property type="project" value="UniProtKB-UniRule"/>
</dbReference>
<keyword evidence="1 7" id="KW-0028">Amino-acid biosynthesis</keyword>
<comment type="subcellular location">
    <subcellularLocation>
        <location evidence="7">Cytoplasm</location>
    </subcellularLocation>
</comment>
<dbReference type="PANTHER" id="PTHR21087">
    <property type="entry name" value="SHIKIMATE KINASE"/>
    <property type="match status" value="1"/>
</dbReference>
<dbReference type="GO" id="GO:0009073">
    <property type="term" value="P:aromatic amino acid family biosynthetic process"/>
    <property type="evidence" value="ECO:0007669"/>
    <property type="project" value="UniProtKB-KW"/>
</dbReference>
<dbReference type="Proteomes" id="UP000199411">
    <property type="component" value="Unassembled WGS sequence"/>
</dbReference>
<dbReference type="EC" id="2.7.1.71" evidence="7"/>
<dbReference type="HAMAP" id="MF_00109">
    <property type="entry name" value="Shikimate_kinase"/>
    <property type="match status" value="1"/>
</dbReference>
<dbReference type="InterPro" id="IPR031322">
    <property type="entry name" value="Shikimate/glucono_kinase"/>
</dbReference>
<proteinExistence type="inferred from homology"/>
<keyword evidence="5 7" id="KW-0067">ATP-binding</keyword>
<comment type="pathway">
    <text evidence="7">Metabolic intermediate biosynthesis; chorismate biosynthesis; chorismate from D-erythrose 4-phosphate and phosphoenolpyruvate: step 5/7.</text>
</comment>
<evidence type="ECO:0000256" key="7">
    <source>
        <dbReference type="HAMAP-Rule" id="MF_00109"/>
    </source>
</evidence>
<dbReference type="SUPFAM" id="SSF52540">
    <property type="entry name" value="P-loop containing nucleoside triphosphate hydrolases"/>
    <property type="match status" value="1"/>
</dbReference>
<keyword evidence="9" id="KW-1185">Reference proteome</keyword>
<accession>A0A1G6I1C7</accession>
<dbReference type="InterPro" id="IPR027417">
    <property type="entry name" value="P-loop_NTPase"/>
</dbReference>
<dbReference type="AlphaFoldDB" id="A0A1G6I1C7"/>
<dbReference type="GO" id="GO:0005524">
    <property type="term" value="F:ATP binding"/>
    <property type="evidence" value="ECO:0007669"/>
    <property type="project" value="UniProtKB-UniRule"/>
</dbReference>
<evidence type="ECO:0000256" key="3">
    <source>
        <dbReference type="ARBA" id="ARBA00022741"/>
    </source>
</evidence>
<feature type="binding site" evidence="7">
    <location>
        <position position="14"/>
    </location>
    <ligand>
        <name>Mg(2+)</name>
        <dbReference type="ChEBI" id="CHEBI:18420"/>
    </ligand>
</feature>
<dbReference type="PRINTS" id="PR01100">
    <property type="entry name" value="SHIKIMTKNASE"/>
</dbReference>
<keyword evidence="2 7" id="KW-0808">Transferase</keyword>
<comment type="catalytic activity">
    <reaction evidence="7">
        <text>shikimate + ATP = 3-phosphoshikimate + ADP + H(+)</text>
        <dbReference type="Rhea" id="RHEA:13121"/>
        <dbReference type="ChEBI" id="CHEBI:15378"/>
        <dbReference type="ChEBI" id="CHEBI:30616"/>
        <dbReference type="ChEBI" id="CHEBI:36208"/>
        <dbReference type="ChEBI" id="CHEBI:145989"/>
        <dbReference type="ChEBI" id="CHEBI:456216"/>
        <dbReference type="EC" id="2.7.1.71"/>
    </reaction>
</comment>
<dbReference type="PANTHER" id="PTHR21087:SF16">
    <property type="entry name" value="SHIKIMATE KINASE 1, CHLOROPLASTIC"/>
    <property type="match status" value="1"/>
</dbReference>
<feature type="binding site" evidence="7">
    <location>
        <position position="78"/>
    </location>
    <ligand>
        <name>substrate</name>
    </ligand>
</feature>
<organism evidence="8 9">
    <name type="scientific">Desulfurella multipotens</name>
    <dbReference type="NCBI Taxonomy" id="79269"/>
    <lineage>
        <taxon>Bacteria</taxon>
        <taxon>Pseudomonadati</taxon>
        <taxon>Campylobacterota</taxon>
        <taxon>Desulfurellia</taxon>
        <taxon>Desulfurellales</taxon>
        <taxon>Desulfurellaceae</taxon>
        <taxon>Desulfurella</taxon>
    </lineage>
</organism>
<dbReference type="RefSeq" id="WP_092127512.1">
    <property type="nucleotide sequence ID" value="NZ_FMYU01000001.1"/>
</dbReference>
<protein>
    <recommendedName>
        <fullName evidence="7">Shikimate kinase</fullName>
        <shortName evidence="7">SK</shortName>
        <ecNumber evidence="7">2.7.1.71</ecNumber>
    </recommendedName>
</protein>
<dbReference type="EMBL" id="FMYU01000001">
    <property type="protein sequence ID" value="SDC00357.1"/>
    <property type="molecule type" value="Genomic_DNA"/>
</dbReference>
<keyword evidence="6 7" id="KW-0057">Aromatic amino acid biosynthesis</keyword>
<comment type="subunit">
    <text evidence="7">Monomer.</text>
</comment>
<dbReference type="OrthoDB" id="9800332at2"/>
<comment type="caution">
    <text evidence="7">Lacks conserved residue(s) required for the propagation of feature annotation.</text>
</comment>
<dbReference type="GO" id="GO:0004765">
    <property type="term" value="F:shikimate kinase activity"/>
    <property type="evidence" value="ECO:0007669"/>
    <property type="project" value="UniProtKB-UniRule"/>
</dbReference>
<comment type="function">
    <text evidence="7">Catalyzes the specific phosphorylation of the 3-hydroxyl group of shikimic acid using ATP as a cosubstrate.</text>
</comment>
<gene>
    <name evidence="7" type="primary">aroK</name>
    <name evidence="8" type="ORF">SAMN05660835_00189</name>
</gene>
<dbReference type="UniPathway" id="UPA00053">
    <property type="reaction ID" value="UER00088"/>
</dbReference>
<evidence type="ECO:0000256" key="1">
    <source>
        <dbReference type="ARBA" id="ARBA00022605"/>
    </source>
</evidence>
<evidence type="ECO:0000256" key="6">
    <source>
        <dbReference type="ARBA" id="ARBA00023141"/>
    </source>
</evidence>
<dbReference type="GO" id="GO:0008652">
    <property type="term" value="P:amino acid biosynthetic process"/>
    <property type="evidence" value="ECO:0007669"/>
    <property type="project" value="UniProtKB-KW"/>
</dbReference>
<dbReference type="CDD" id="cd00464">
    <property type="entry name" value="SK"/>
    <property type="match status" value="1"/>
</dbReference>
<evidence type="ECO:0000256" key="2">
    <source>
        <dbReference type="ARBA" id="ARBA00022679"/>
    </source>
</evidence>
<keyword evidence="4 7" id="KW-0418">Kinase</keyword>
<feature type="binding site" evidence="7">
    <location>
        <position position="56"/>
    </location>
    <ligand>
        <name>substrate</name>
    </ligand>
</feature>
<keyword evidence="7" id="KW-0460">Magnesium</keyword>